<sequence length="214" mass="23904">MVAALSKVIGEGAINGWFLGTQLATIPFDWWMSRRIKLTVHVPPNFSAPRGTLVIANHKSFLDPFLITYHLGRQNWYTTVPTRFPTKTSYARRPLLGSVIKLLGAYSIGSTSMDRAKKLLFTRDLLDRGHSVLLFPEGKIVEEGGVVAEFQRGANMLFAHDYPTVFVRLSGFNTNSFLHPSTVEDARMDFSAVMYGDAATKLERLRDFFDGGGL</sequence>
<dbReference type="InterPro" id="IPR002123">
    <property type="entry name" value="Plipid/glycerol_acylTrfase"/>
</dbReference>
<dbReference type="PANTHER" id="PTHR10434">
    <property type="entry name" value="1-ACYL-SN-GLYCEROL-3-PHOSPHATE ACYLTRANSFERASE"/>
    <property type="match status" value="1"/>
</dbReference>
<dbReference type="SUPFAM" id="SSF69593">
    <property type="entry name" value="Glycerol-3-phosphate (1)-acyltransferase"/>
    <property type="match status" value="1"/>
</dbReference>
<evidence type="ECO:0000256" key="2">
    <source>
        <dbReference type="ARBA" id="ARBA00023315"/>
    </source>
</evidence>
<dbReference type="Pfam" id="PF01553">
    <property type="entry name" value="Acyltransferase"/>
    <property type="match status" value="1"/>
</dbReference>
<evidence type="ECO:0000313" key="4">
    <source>
        <dbReference type="EMBL" id="AAM97303.1"/>
    </source>
</evidence>
<reference evidence="4" key="1">
    <citation type="journal article" date="2002" name="J. Am. Chem. Soc.">
        <title>New natural product families from an environmental DNA (eDNA) gene cluster.</title>
        <authorList>
            <person name="Brady S.F."/>
            <person name="Chao C.J."/>
            <person name="Clardy J."/>
        </authorList>
    </citation>
    <scope>NUCLEOTIDE SEQUENCE</scope>
</reference>
<reference evidence="4" key="2">
    <citation type="journal article" date="2011" name="J. Bacteriol.">
        <title>Long-chain N-acyl amino acid synthases are linked to the putative PEP-CTERM/exosortase protein-sorting system in Gram-negative bacteria.</title>
        <authorList>
            <person name="Craig J.W."/>
            <person name="Cherry M.A."/>
            <person name="Brady S.F."/>
        </authorList>
    </citation>
    <scope>NUCLEOTIDE SEQUENCE</scope>
</reference>
<dbReference type="CDD" id="cd07989">
    <property type="entry name" value="LPLAT_AGPAT-like"/>
    <property type="match status" value="1"/>
</dbReference>
<evidence type="ECO:0000256" key="1">
    <source>
        <dbReference type="ARBA" id="ARBA00022679"/>
    </source>
</evidence>
<dbReference type="SMART" id="SM00563">
    <property type="entry name" value="PlsC"/>
    <property type="match status" value="1"/>
</dbReference>
<accession>Q8KP00</accession>
<dbReference type="GO" id="GO:0003841">
    <property type="term" value="F:1-acylglycerol-3-phosphate O-acyltransferase activity"/>
    <property type="evidence" value="ECO:0007669"/>
    <property type="project" value="TreeGrafter"/>
</dbReference>
<feature type="domain" description="Phospholipid/glycerol acyltransferase" evidence="3">
    <location>
        <begin position="52"/>
        <end position="172"/>
    </location>
</feature>
<dbReference type="GO" id="GO:0006654">
    <property type="term" value="P:phosphatidic acid biosynthetic process"/>
    <property type="evidence" value="ECO:0007669"/>
    <property type="project" value="TreeGrafter"/>
</dbReference>
<proteinExistence type="predicted"/>
<organism evidence="4">
    <name type="scientific">uncultured bacterium CSLC2</name>
    <dbReference type="NCBI Taxonomy" id="1091571"/>
    <lineage>
        <taxon>Bacteria</taxon>
        <taxon>environmental samples</taxon>
    </lineage>
</organism>
<dbReference type="PANTHER" id="PTHR10434:SF11">
    <property type="entry name" value="1-ACYL-SN-GLYCEROL-3-PHOSPHATE ACYLTRANSFERASE"/>
    <property type="match status" value="1"/>
</dbReference>
<name>Q8KP00_9BACT</name>
<evidence type="ECO:0000259" key="3">
    <source>
        <dbReference type="SMART" id="SM00563"/>
    </source>
</evidence>
<dbReference type="EMBL" id="JF429413">
    <property type="protein sequence ID" value="AAM97303.1"/>
    <property type="molecule type" value="Genomic_DNA"/>
</dbReference>
<dbReference type="AlphaFoldDB" id="Q8KP00"/>
<keyword evidence="2 4" id="KW-0012">Acyltransferase</keyword>
<protein>
    <submittedName>
        <fullName evidence="4">1-acyl-sn-glycerol-3-phosphate acyltransferase</fullName>
    </submittedName>
</protein>
<keyword evidence="1 4" id="KW-0808">Transferase</keyword>